<reference evidence="2" key="2">
    <citation type="submission" date="2020-06" db="EMBL/GenBank/DDBJ databases">
        <title>Helianthus annuus Genome sequencing and assembly Release 2.</title>
        <authorList>
            <person name="Gouzy J."/>
            <person name="Langlade N."/>
            <person name="Munos S."/>
        </authorList>
    </citation>
    <scope>NUCLEOTIDE SEQUENCE</scope>
    <source>
        <tissue evidence="2">Leaves</tissue>
    </source>
</reference>
<gene>
    <name evidence="2" type="ORF">HanXRQr2_Chr03g0114441</name>
</gene>
<organism evidence="2 3">
    <name type="scientific">Helianthus annuus</name>
    <name type="common">Common sunflower</name>
    <dbReference type="NCBI Taxonomy" id="4232"/>
    <lineage>
        <taxon>Eukaryota</taxon>
        <taxon>Viridiplantae</taxon>
        <taxon>Streptophyta</taxon>
        <taxon>Embryophyta</taxon>
        <taxon>Tracheophyta</taxon>
        <taxon>Spermatophyta</taxon>
        <taxon>Magnoliopsida</taxon>
        <taxon>eudicotyledons</taxon>
        <taxon>Gunneridae</taxon>
        <taxon>Pentapetalae</taxon>
        <taxon>asterids</taxon>
        <taxon>campanulids</taxon>
        <taxon>Asterales</taxon>
        <taxon>Asteraceae</taxon>
        <taxon>Asteroideae</taxon>
        <taxon>Heliantheae alliance</taxon>
        <taxon>Heliantheae</taxon>
        <taxon>Helianthus</taxon>
    </lineage>
</organism>
<feature type="transmembrane region" description="Helical" evidence="1">
    <location>
        <begin position="6"/>
        <end position="27"/>
    </location>
</feature>
<dbReference type="AlphaFoldDB" id="A0A9K3JHP3"/>
<dbReference type="EMBL" id="MNCJ02000318">
    <property type="protein sequence ID" value="KAF5814735.1"/>
    <property type="molecule type" value="Genomic_DNA"/>
</dbReference>
<dbReference type="Proteomes" id="UP000215914">
    <property type="component" value="Unassembled WGS sequence"/>
</dbReference>
<evidence type="ECO:0000256" key="1">
    <source>
        <dbReference type="SAM" id="Phobius"/>
    </source>
</evidence>
<evidence type="ECO:0000313" key="2">
    <source>
        <dbReference type="EMBL" id="KAF5814735.1"/>
    </source>
</evidence>
<keyword evidence="1" id="KW-0812">Transmembrane</keyword>
<evidence type="ECO:0000313" key="3">
    <source>
        <dbReference type="Proteomes" id="UP000215914"/>
    </source>
</evidence>
<protein>
    <submittedName>
        <fullName evidence="2">Uncharacterized protein</fullName>
    </submittedName>
</protein>
<sequence length="67" mass="7969">MLFDRLSYWLLFFERFVLAGLCYLCAFSGQRRRVFASIVDRLFGRLCIERYSVVSEDDSFVVRDCLV</sequence>
<dbReference type="Gramene" id="mRNA:HanXRQr2_Chr03g0114441">
    <property type="protein sequence ID" value="mRNA:HanXRQr2_Chr03g0114441"/>
    <property type="gene ID" value="HanXRQr2_Chr03g0114441"/>
</dbReference>
<comment type="caution">
    <text evidence="2">The sequence shown here is derived from an EMBL/GenBank/DDBJ whole genome shotgun (WGS) entry which is preliminary data.</text>
</comment>
<proteinExistence type="predicted"/>
<name>A0A9K3JHP3_HELAN</name>
<keyword evidence="3" id="KW-1185">Reference proteome</keyword>
<reference evidence="2" key="1">
    <citation type="journal article" date="2017" name="Nature">
        <title>The sunflower genome provides insights into oil metabolism, flowering and Asterid evolution.</title>
        <authorList>
            <person name="Badouin H."/>
            <person name="Gouzy J."/>
            <person name="Grassa C.J."/>
            <person name="Murat F."/>
            <person name="Staton S.E."/>
            <person name="Cottret L."/>
            <person name="Lelandais-Briere C."/>
            <person name="Owens G.L."/>
            <person name="Carrere S."/>
            <person name="Mayjonade B."/>
            <person name="Legrand L."/>
            <person name="Gill N."/>
            <person name="Kane N.C."/>
            <person name="Bowers J.E."/>
            <person name="Hubner S."/>
            <person name="Bellec A."/>
            <person name="Berard A."/>
            <person name="Berges H."/>
            <person name="Blanchet N."/>
            <person name="Boniface M.C."/>
            <person name="Brunel D."/>
            <person name="Catrice O."/>
            <person name="Chaidir N."/>
            <person name="Claudel C."/>
            <person name="Donnadieu C."/>
            <person name="Faraut T."/>
            <person name="Fievet G."/>
            <person name="Helmstetter N."/>
            <person name="King M."/>
            <person name="Knapp S.J."/>
            <person name="Lai Z."/>
            <person name="Le Paslier M.C."/>
            <person name="Lippi Y."/>
            <person name="Lorenzon L."/>
            <person name="Mandel J.R."/>
            <person name="Marage G."/>
            <person name="Marchand G."/>
            <person name="Marquand E."/>
            <person name="Bret-Mestries E."/>
            <person name="Morien E."/>
            <person name="Nambeesan S."/>
            <person name="Nguyen T."/>
            <person name="Pegot-Espagnet P."/>
            <person name="Pouilly N."/>
            <person name="Raftis F."/>
            <person name="Sallet E."/>
            <person name="Schiex T."/>
            <person name="Thomas J."/>
            <person name="Vandecasteele C."/>
            <person name="Vares D."/>
            <person name="Vear F."/>
            <person name="Vautrin S."/>
            <person name="Crespi M."/>
            <person name="Mangin B."/>
            <person name="Burke J.M."/>
            <person name="Salse J."/>
            <person name="Munos S."/>
            <person name="Vincourt P."/>
            <person name="Rieseberg L.H."/>
            <person name="Langlade N.B."/>
        </authorList>
    </citation>
    <scope>NUCLEOTIDE SEQUENCE</scope>
    <source>
        <tissue evidence="2">Leaves</tissue>
    </source>
</reference>
<keyword evidence="1" id="KW-0472">Membrane</keyword>
<keyword evidence="1" id="KW-1133">Transmembrane helix</keyword>
<accession>A0A9K3JHP3</accession>